<keyword evidence="5 6" id="KW-0472">Membrane</keyword>
<dbReference type="GO" id="GO:0016627">
    <property type="term" value="F:oxidoreductase activity, acting on the CH-CH group of donors"/>
    <property type="evidence" value="ECO:0007669"/>
    <property type="project" value="InterPro"/>
</dbReference>
<evidence type="ECO:0000256" key="2">
    <source>
        <dbReference type="ARBA" id="ARBA00007742"/>
    </source>
</evidence>
<reference evidence="8 9" key="1">
    <citation type="submission" date="2019-05" db="EMBL/GenBank/DDBJ databases">
        <title>A Chromosome-scale Meerkat (S. suricatta) Genome Assembly.</title>
        <authorList>
            <person name="Dudchenko O."/>
            <person name="Lieberman Aiden E."/>
            <person name="Tung J."/>
            <person name="Barreiro L.B."/>
            <person name="Clutton-Brock T.H."/>
        </authorList>
    </citation>
    <scope>NUCLEOTIDE SEQUENCE [LARGE SCALE GENOMIC DNA]</scope>
</reference>
<dbReference type="Ensembl" id="ENSSSUT00005022218.1">
    <property type="protein sequence ID" value="ENSSSUP00005019435.1"/>
    <property type="gene ID" value="ENSSSUG00005012604.1"/>
</dbReference>
<dbReference type="PANTHER" id="PTHR10556">
    <property type="entry name" value="3-OXO-5-ALPHA-STEROID 4-DEHYDROGENASE"/>
    <property type="match status" value="1"/>
</dbReference>
<dbReference type="AlphaFoldDB" id="A0A673UDS3"/>
<evidence type="ECO:0000256" key="5">
    <source>
        <dbReference type="ARBA" id="ARBA00023136"/>
    </source>
</evidence>
<keyword evidence="4 6" id="KW-1133">Transmembrane helix</keyword>
<accession>A0A673UDS3</accession>
<evidence type="ECO:0000256" key="6">
    <source>
        <dbReference type="SAM" id="Phobius"/>
    </source>
</evidence>
<keyword evidence="3 6" id="KW-0812">Transmembrane</keyword>
<dbReference type="Proteomes" id="UP000472268">
    <property type="component" value="Chromosome 7"/>
</dbReference>
<feature type="domain" description="3-oxo-5-alpha-steroid 4-dehydrogenase C-terminal" evidence="7">
    <location>
        <begin position="43"/>
        <end position="155"/>
    </location>
</feature>
<reference evidence="8" key="3">
    <citation type="submission" date="2025-09" db="UniProtKB">
        <authorList>
            <consortium name="Ensembl"/>
        </authorList>
    </citation>
    <scope>IDENTIFICATION</scope>
</reference>
<name>A0A673UDS3_SURSU</name>
<evidence type="ECO:0000313" key="8">
    <source>
        <dbReference type="Ensembl" id="ENSSSUP00005019435.1"/>
    </source>
</evidence>
<reference evidence="8" key="2">
    <citation type="submission" date="2025-08" db="UniProtKB">
        <authorList>
            <consortium name="Ensembl"/>
        </authorList>
    </citation>
    <scope>IDENTIFICATION</scope>
</reference>
<evidence type="ECO:0000256" key="3">
    <source>
        <dbReference type="ARBA" id="ARBA00022692"/>
    </source>
</evidence>
<comment type="subcellular location">
    <subcellularLocation>
        <location evidence="1">Membrane</location>
        <topology evidence="1">Multi-pass membrane protein</topology>
    </subcellularLocation>
</comment>
<protein>
    <recommendedName>
        <fullName evidence="7">3-oxo-5-alpha-steroid 4-dehydrogenase C-terminal domain-containing protein</fullName>
    </recommendedName>
</protein>
<dbReference type="InterPro" id="IPR001104">
    <property type="entry name" value="3-oxo-5_a-steroid_4-DH_C"/>
</dbReference>
<dbReference type="OMA" id="CYANERH"/>
<comment type="similarity">
    <text evidence="2">Belongs to the steroid 5-alpha reductase family.</text>
</comment>
<dbReference type="GO" id="GO:0042761">
    <property type="term" value="P:very long-chain fatty acid biosynthetic process"/>
    <property type="evidence" value="ECO:0007669"/>
    <property type="project" value="TreeGrafter"/>
</dbReference>
<evidence type="ECO:0000313" key="9">
    <source>
        <dbReference type="Proteomes" id="UP000472268"/>
    </source>
</evidence>
<dbReference type="InterPro" id="IPR039357">
    <property type="entry name" value="SRD5A/TECR"/>
</dbReference>
<feature type="transmembrane region" description="Helical" evidence="6">
    <location>
        <begin position="42"/>
        <end position="62"/>
    </location>
</feature>
<dbReference type="GO" id="GO:0016020">
    <property type="term" value="C:membrane"/>
    <property type="evidence" value="ECO:0007669"/>
    <property type="project" value="UniProtKB-SubCell"/>
</dbReference>
<proteinExistence type="inferred from homology"/>
<evidence type="ECO:0000256" key="1">
    <source>
        <dbReference type="ARBA" id="ARBA00004141"/>
    </source>
</evidence>
<keyword evidence="9" id="KW-1185">Reference proteome</keyword>
<evidence type="ECO:0000259" key="7">
    <source>
        <dbReference type="Pfam" id="PF02544"/>
    </source>
</evidence>
<dbReference type="PANTHER" id="PTHR10556:SF31">
    <property type="entry name" value="VERY-LONG-CHAIN ENOYL-COA REDUCTASE"/>
    <property type="match status" value="1"/>
</dbReference>
<sequence>MAPCPCATSSRPAPTTGASPHGWPITLITLSTRPPTYGAQQFNLALAIFICQLGNFSIHMALRDLRPAGSKPRKIPYPTKNPFTWLFLLVSCPNYTYEVGSWIGFAIMTQCLPVALFSLVGFTQMTIWAKGKHRSYLKEFRDYPPLRMPIIPFLL</sequence>
<evidence type="ECO:0000256" key="4">
    <source>
        <dbReference type="ARBA" id="ARBA00022989"/>
    </source>
</evidence>
<dbReference type="Pfam" id="PF02544">
    <property type="entry name" value="Steroid_dh"/>
    <property type="match status" value="1"/>
</dbReference>
<dbReference type="PROSITE" id="PS50244">
    <property type="entry name" value="S5A_REDUCTASE"/>
    <property type="match status" value="1"/>
</dbReference>
<feature type="transmembrane region" description="Helical" evidence="6">
    <location>
        <begin position="103"/>
        <end position="128"/>
    </location>
</feature>
<organism evidence="8 9">
    <name type="scientific">Suricata suricatta</name>
    <name type="common">Meerkat</name>
    <dbReference type="NCBI Taxonomy" id="37032"/>
    <lineage>
        <taxon>Eukaryota</taxon>
        <taxon>Metazoa</taxon>
        <taxon>Chordata</taxon>
        <taxon>Craniata</taxon>
        <taxon>Vertebrata</taxon>
        <taxon>Euteleostomi</taxon>
        <taxon>Mammalia</taxon>
        <taxon>Eutheria</taxon>
        <taxon>Laurasiatheria</taxon>
        <taxon>Carnivora</taxon>
        <taxon>Feliformia</taxon>
        <taxon>Herpestidae</taxon>
        <taxon>Suricata</taxon>
    </lineage>
</organism>